<dbReference type="RefSeq" id="WP_345609699.1">
    <property type="nucleotide sequence ID" value="NZ_BAABJO010000028.1"/>
</dbReference>
<dbReference type="PANTHER" id="PTHR30121:SF6">
    <property type="entry name" value="SLR6007 PROTEIN"/>
    <property type="match status" value="1"/>
</dbReference>
<feature type="compositionally biased region" description="Basic and acidic residues" evidence="1">
    <location>
        <begin position="616"/>
        <end position="631"/>
    </location>
</feature>
<dbReference type="InterPro" id="IPR002789">
    <property type="entry name" value="HerA_central"/>
</dbReference>
<evidence type="ECO:0000313" key="3">
    <source>
        <dbReference type="EMBL" id="GAA5133911.1"/>
    </source>
</evidence>
<gene>
    <name evidence="3" type="ORF">GCM10023320_60820</name>
</gene>
<evidence type="ECO:0000256" key="1">
    <source>
        <dbReference type="SAM" id="MobiDB-lite"/>
    </source>
</evidence>
<dbReference type="Gene3D" id="3.40.50.300">
    <property type="entry name" value="P-loop containing nucleotide triphosphate hydrolases"/>
    <property type="match status" value="2"/>
</dbReference>
<dbReference type="PANTHER" id="PTHR30121">
    <property type="entry name" value="UNCHARACTERIZED PROTEIN YJGR-RELATED"/>
    <property type="match status" value="1"/>
</dbReference>
<accession>A0ABP9NTI8</accession>
<evidence type="ECO:0000313" key="4">
    <source>
        <dbReference type="Proteomes" id="UP001500804"/>
    </source>
</evidence>
<dbReference type="Pfam" id="PF01935">
    <property type="entry name" value="DUF87"/>
    <property type="match status" value="1"/>
</dbReference>
<comment type="caution">
    <text evidence="3">The sequence shown here is derived from an EMBL/GenBank/DDBJ whole genome shotgun (WGS) entry which is preliminary data.</text>
</comment>
<name>A0ABP9NTI8_9PSEU</name>
<dbReference type="InterPro" id="IPR003593">
    <property type="entry name" value="AAA+_ATPase"/>
</dbReference>
<feature type="domain" description="AAA+ ATPase" evidence="2">
    <location>
        <begin position="655"/>
        <end position="980"/>
    </location>
</feature>
<keyword evidence="4" id="KW-1185">Reference proteome</keyword>
<dbReference type="SMART" id="SM00382">
    <property type="entry name" value="AAA"/>
    <property type="match status" value="2"/>
</dbReference>
<protein>
    <submittedName>
        <fullName evidence="3">DUF87 domain-containing protein</fullName>
    </submittedName>
</protein>
<proteinExistence type="predicted"/>
<dbReference type="SUPFAM" id="SSF52540">
    <property type="entry name" value="P-loop containing nucleoside triphosphate hydrolases"/>
    <property type="match status" value="2"/>
</dbReference>
<dbReference type="InterPro" id="IPR051162">
    <property type="entry name" value="T4SS_component"/>
</dbReference>
<sequence length="1066" mass="115257">MTEEERLALSRVQLNLAVSDDDVWSPLEHHVSELHANVAREVLARFDVAERGREKPIGVVLEGEKGVGKTHMLRWVRQEVQGRGGFFFLVKFLEGGEFWHGVLHSVVQGFFRGQNDQLTPILRSLCELAGMDSERRQRLCGTIPVARSDLDAFVDGLFEANRQVAIECEDTARALVLYRSRGAAGDAGRTFFDLDGDLEPDQRTAWGLRRGARLPQEIFRDLSRLIALAGPSVLAVDQLDSLMVQSRPADDVPISLVNQVADGLMEMRELTRRTLTVVACLPATWQLISTRAAASAADRFSQVQMKGSLPGAEIAEQLVGMHLASRYDEIGFTPPYPTWPVLPSAFGSARHHTPRRLLAKVGDHVRMCLESGQVVELPSFDEDAAPPVPPRPAADGELAALDETFEELRAAADVTAPVSAGTEDEVMPRILAAGLKAYLFELGSRAQGVELDPPPGAKPALHARLRLTLDERTEDQVHWSFRAIAATHPNAVLSRLRSARTEAGLAGVDKRKLWLLRNIQMSAGKVTTRTVADFEEAGGMSSTISDADIRTFSALEVMLDKHDPALLPWLVSRRPAGSTELFRKVFGEGPDTWRSTGPATDPRPADPAPAPVADAPAERGEAPETDGRGDPTEPMVPTGRTTATNTQVAVPLRTLRQHSVVFAGSGSGKTVLLRRLIEECALHGVSSIVLDPNNDLARLGDPWPTPPAGWNPGDAARSEEYLANTDVVVWTPRRQAGRPLVLRPLPAFADVLDDREELEQAVEAAVAGLVPRVRLTAGKLDVGTAVLKQSLAYYAQDGASDLAGFVELLLDLPDDVSDFRGAAKLAADMGERLKAAMIVDPLFDGEGTPLDPGALLTPPPGKRARVSVISFIGLPTDAQRQTFVNQLQLALFSWIKKNPAGDRPLGGLLVMDEAQDFAPSGAATACTESTLKLSAQARKYGLGLMFATQAPRGLHNRIPGNAATQFFGRLNSGVQINAAAELARRKGGEVDDIARLTSGLFYAASDGMRFDKARMPMCLSHHPSSALTEEEVVRRARAGRNSAAISQEPWTAGGSDLVRSLCGTVR</sequence>
<dbReference type="Proteomes" id="UP001500804">
    <property type="component" value="Unassembled WGS sequence"/>
</dbReference>
<feature type="region of interest" description="Disordered" evidence="1">
    <location>
        <begin position="587"/>
        <end position="640"/>
    </location>
</feature>
<reference evidence="4" key="1">
    <citation type="journal article" date="2019" name="Int. J. Syst. Evol. Microbiol.">
        <title>The Global Catalogue of Microorganisms (GCM) 10K type strain sequencing project: providing services to taxonomists for standard genome sequencing and annotation.</title>
        <authorList>
            <consortium name="The Broad Institute Genomics Platform"/>
            <consortium name="The Broad Institute Genome Sequencing Center for Infectious Disease"/>
            <person name="Wu L."/>
            <person name="Ma J."/>
        </authorList>
    </citation>
    <scope>NUCLEOTIDE SEQUENCE [LARGE SCALE GENOMIC DNA]</scope>
    <source>
        <strain evidence="4">JCM 18302</strain>
    </source>
</reference>
<feature type="domain" description="AAA+ ATPase" evidence="2">
    <location>
        <begin position="55"/>
        <end position="281"/>
    </location>
</feature>
<evidence type="ECO:0000259" key="2">
    <source>
        <dbReference type="SMART" id="SM00382"/>
    </source>
</evidence>
<dbReference type="EMBL" id="BAABJO010000028">
    <property type="protein sequence ID" value="GAA5133911.1"/>
    <property type="molecule type" value="Genomic_DNA"/>
</dbReference>
<dbReference type="InterPro" id="IPR027417">
    <property type="entry name" value="P-loop_NTPase"/>
</dbReference>
<organism evidence="3 4">
    <name type="scientific">Pseudonocardia adelaidensis</name>
    <dbReference type="NCBI Taxonomy" id="648754"/>
    <lineage>
        <taxon>Bacteria</taxon>
        <taxon>Bacillati</taxon>
        <taxon>Actinomycetota</taxon>
        <taxon>Actinomycetes</taxon>
        <taxon>Pseudonocardiales</taxon>
        <taxon>Pseudonocardiaceae</taxon>
        <taxon>Pseudonocardia</taxon>
    </lineage>
</organism>